<name>A0ACC1TZ21_9AGAR</name>
<organism evidence="1 2">
    <name type="scientific">Lentinula aff. lateritia</name>
    <dbReference type="NCBI Taxonomy" id="2804960"/>
    <lineage>
        <taxon>Eukaryota</taxon>
        <taxon>Fungi</taxon>
        <taxon>Dikarya</taxon>
        <taxon>Basidiomycota</taxon>
        <taxon>Agaricomycotina</taxon>
        <taxon>Agaricomycetes</taxon>
        <taxon>Agaricomycetidae</taxon>
        <taxon>Agaricales</taxon>
        <taxon>Marasmiineae</taxon>
        <taxon>Omphalotaceae</taxon>
        <taxon>Lentinula</taxon>
    </lineage>
</organism>
<comment type="caution">
    <text evidence="1">The sequence shown here is derived from an EMBL/GenBank/DDBJ whole genome shotgun (WGS) entry which is preliminary data.</text>
</comment>
<reference evidence="1" key="1">
    <citation type="submission" date="2022-09" db="EMBL/GenBank/DDBJ databases">
        <title>A Global Phylogenomic Analysis of the Shiitake Genus Lentinula.</title>
        <authorList>
            <consortium name="DOE Joint Genome Institute"/>
            <person name="Sierra-Patev S."/>
            <person name="Min B."/>
            <person name="Naranjo-Ortiz M."/>
            <person name="Looney B."/>
            <person name="Konkel Z."/>
            <person name="Slot J.C."/>
            <person name="Sakamoto Y."/>
            <person name="Steenwyk J.L."/>
            <person name="Rokas A."/>
            <person name="Carro J."/>
            <person name="Camarero S."/>
            <person name="Ferreira P."/>
            <person name="Molpeceres G."/>
            <person name="Ruiz-Duenas F.J."/>
            <person name="Serrano A."/>
            <person name="Henrissat B."/>
            <person name="Drula E."/>
            <person name="Hughes K.W."/>
            <person name="Mata J.L."/>
            <person name="Ishikawa N.K."/>
            <person name="Vargas-Isla R."/>
            <person name="Ushijima S."/>
            <person name="Smith C.A."/>
            <person name="Ahrendt S."/>
            <person name="Andreopoulos W."/>
            <person name="He G."/>
            <person name="Labutti K."/>
            <person name="Lipzen A."/>
            <person name="Ng V."/>
            <person name="Riley R."/>
            <person name="Sandor L."/>
            <person name="Barry K."/>
            <person name="Martinez A.T."/>
            <person name="Xiao Y."/>
            <person name="Gibbons J.G."/>
            <person name="Terashima K."/>
            <person name="Grigoriev I.V."/>
            <person name="Hibbett D.S."/>
        </authorList>
    </citation>
    <scope>NUCLEOTIDE SEQUENCE</scope>
    <source>
        <strain evidence="1">TMI1499</strain>
    </source>
</reference>
<evidence type="ECO:0000313" key="1">
    <source>
        <dbReference type="EMBL" id="KAJ3810032.1"/>
    </source>
</evidence>
<dbReference type="Proteomes" id="UP001163835">
    <property type="component" value="Unassembled WGS sequence"/>
</dbReference>
<protein>
    <submittedName>
        <fullName evidence="1">Uncharacterized protein</fullName>
    </submittedName>
</protein>
<evidence type="ECO:0000313" key="2">
    <source>
        <dbReference type="Proteomes" id="UP001163835"/>
    </source>
</evidence>
<dbReference type="EMBL" id="MU795123">
    <property type="protein sequence ID" value="KAJ3810032.1"/>
    <property type="molecule type" value="Genomic_DNA"/>
</dbReference>
<gene>
    <name evidence="1" type="ORF">F5876DRAFT_65982</name>
</gene>
<sequence>MSLSPILPRTPLYSLPTSNSTFPGSIKGSLFNFSHSDSQVEEKYVLRSPLQTRHPPVSQVPQDDLQMQYHHLKVEHGKLEQRFNDAIVELKITQNNYEQLLQTIKEAPAHTPNPTIALLCIPMFSHCDYPCVTIWTKDDFMKAENICSSRGVPLKIDNSSTGLWWLQDANGNSLDTHTISHVREMSKCVWQRLKHVKNSRGPRETPENLHSTKRMRSNDDPDTKVKRRQEEYIPSSSSLSSGLAKSTSSLLAISSPLPASSTTSDSISIALDLDPSILSSSLTAPEVSQVSQDLPVATTLVVNPASLNILSVLTGVFDSSKLAASIAPLPSDPTAVAPPKKEKSKGVWSIHLGSKIDAHNIAKKEWAASVQAEGKKPVQDDWVKFWHALSEEKKLLKQDPGSSCKTPPAQAASRTSREIVKIAPKIPNFLPKPGIIFLPSELLCPISGARAPPTSTGPPSQPAVCLKYAISDRA</sequence>
<proteinExistence type="predicted"/>
<keyword evidence="2" id="KW-1185">Reference proteome</keyword>
<accession>A0ACC1TZ21</accession>